<name>A0A428TWG0_9HYPO</name>
<keyword evidence="2" id="KW-0560">Oxidoreductase</keyword>
<dbReference type="PANTHER" id="PTHR43008">
    <property type="entry name" value="BENZIL REDUCTASE"/>
    <property type="match status" value="1"/>
</dbReference>
<evidence type="ECO:0000313" key="3">
    <source>
        <dbReference type="EMBL" id="RSM06249.1"/>
    </source>
</evidence>
<dbReference type="EMBL" id="NKCK01000047">
    <property type="protein sequence ID" value="RSM06249.1"/>
    <property type="molecule type" value="Genomic_DNA"/>
</dbReference>
<evidence type="ECO:0000256" key="1">
    <source>
        <dbReference type="ARBA" id="ARBA00006484"/>
    </source>
</evidence>
<evidence type="ECO:0000256" key="2">
    <source>
        <dbReference type="ARBA" id="ARBA00023002"/>
    </source>
</evidence>
<dbReference type="InterPro" id="IPR002347">
    <property type="entry name" value="SDR_fam"/>
</dbReference>
<dbReference type="Gene3D" id="3.40.50.720">
    <property type="entry name" value="NAD(P)-binding Rossmann-like Domain"/>
    <property type="match status" value="1"/>
</dbReference>
<accession>A0A428TWG0</accession>
<dbReference type="AlphaFoldDB" id="A0A428TWG0"/>
<dbReference type="Proteomes" id="UP000287144">
    <property type="component" value="Unassembled WGS sequence"/>
</dbReference>
<evidence type="ECO:0000313" key="4">
    <source>
        <dbReference type="Proteomes" id="UP000287144"/>
    </source>
</evidence>
<comment type="similarity">
    <text evidence="1">Belongs to the short-chain dehydrogenases/reductases (SDR) family.</text>
</comment>
<dbReference type="Pfam" id="PF00106">
    <property type="entry name" value="adh_short"/>
    <property type="match status" value="2"/>
</dbReference>
<organism evidence="3 4">
    <name type="scientific">Fusarium oligoseptatum</name>
    <dbReference type="NCBI Taxonomy" id="2604345"/>
    <lineage>
        <taxon>Eukaryota</taxon>
        <taxon>Fungi</taxon>
        <taxon>Dikarya</taxon>
        <taxon>Ascomycota</taxon>
        <taxon>Pezizomycotina</taxon>
        <taxon>Sordariomycetes</taxon>
        <taxon>Hypocreomycetidae</taxon>
        <taxon>Hypocreales</taxon>
        <taxon>Nectriaceae</taxon>
        <taxon>Fusarium</taxon>
        <taxon>Fusarium solani species complex</taxon>
    </lineage>
</organism>
<evidence type="ECO:0008006" key="5">
    <source>
        <dbReference type="Google" id="ProtNLM"/>
    </source>
</evidence>
<protein>
    <recommendedName>
        <fullName evidence="5">NAD(P)-binding protein</fullName>
    </recommendedName>
</protein>
<dbReference type="GO" id="GO:0016616">
    <property type="term" value="F:oxidoreductase activity, acting on the CH-OH group of donors, NAD or NADP as acceptor"/>
    <property type="evidence" value="ECO:0007669"/>
    <property type="project" value="UniProtKB-ARBA"/>
</dbReference>
<sequence length="265" mass="28845">MDSKKIILVTGANTGLGYQIIRALAGSDQAYEILLGGRSIDKAQAASESARAEFPNSKSNIRPVQINISDDKSIDALFNLIKADYGKLDALINNAGTQLDQQWMAGKMSMRDMWSETWNVNVVSTNVITHQFVPLLLNSDDPRLVFMASGTSSLANTMSPALAINKSPPKGWPKDQFSLPAYRSAKTGMNMMMREWDRTLKEDGVKVWCISPGFLATGLGGNTEALKKMGGMDPSIGGNFVKDVIEGKRDGDVGRVIVRDGIQAW</sequence>
<comment type="caution">
    <text evidence="3">The sequence shown here is derived from an EMBL/GenBank/DDBJ whole genome shotgun (WGS) entry which is preliminary data.</text>
</comment>
<dbReference type="GO" id="GO:0050664">
    <property type="term" value="F:oxidoreductase activity, acting on NAD(P)H, oxygen as acceptor"/>
    <property type="evidence" value="ECO:0007669"/>
    <property type="project" value="TreeGrafter"/>
</dbReference>
<reference evidence="3 4" key="1">
    <citation type="submission" date="2017-06" db="EMBL/GenBank/DDBJ databases">
        <title>Comparative genomic analysis of Ambrosia Fusariam Clade fungi.</title>
        <authorList>
            <person name="Stajich J.E."/>
            <person name="Carrillo J."/>
            <person name="Kijimoto T."/>
            <person name="Eskalen A."/>
            <person name="O'Donnell K."/>
            <person name="Kasson M."/>
        </authorList>
    </citation>
    <scope>NUCLEOTIDE SEQUENCE [LARGE SCALE GENOMIC DNA]</scope>
    <source>
        <strain evidence="3 4">NRRL62579</strain>
    </source>
</reference>
<dbReference type="InterPro" id="IPR036291">
    <property type="entry name" value="NAD(P)-bd_dom_sf"/>
</dbReference>
<gene>
    <name evidence="3" type="ORF">CEP52_005829</name>
</gene>
<dbReference type="PRINTS" id="PR00081">
    <property type="entry name" value="GDHRDH"/>
</dbReference>
<dbReference type="STRING" id="1325735.A0A428TWG0"/>
<dbReference type="SUPFAM" id="SSF51735">
    <property type="entry name" value="NAD(P)-binding Rossmann-fold domains"/>
    <property type="match status" value="1"/>
</dbReference>
<dbReference type="PANTHER" id="PTHR43008:SF8">
    <property type="entry name" value="BENZIL REDUCTASE ((S)-BENZOIN FORMING) IRC24"/>
    <property type="match status" value="1"/>
</dbReference>
<keyword evidence="4" id="KW-1185">Reference proteome</keyword>
<proteinExistence type="inferred from homology"/>